<sequence>MRPLPSAPNTSDLAGLDEGPIEIRDGRGPETVLQAERPNRARTRAAERATGFIGLSIQGHE</sequence>
<feature type="region of interest" description="Disordered" evidence="1">
    <location>
        <begin position="1"/>
        <end position="46"/>
    </location>
</feature>
<evidence type="ECO:0000313" key="2">
    <source>
        <dbReference type="EMBL" id="GGA93554.1"/>
    </source>
</evidence>
<reference evidence="2" key="2">
    <citation type="submission" date="2020-09" db="EMBL/GenBank/DDBJ databases">
        <authorList>
            <person name="Sun Q."/>
            <person name="Zhou Y."/>
        </authorList>
    </citation>
    <scope>NUCLEOTIDE SEQUENCE</scope>
    <source>
        <strain evidence="2">CGMCC 1.15082</strain>
    </source>
</reference>
<dbReference type="AlphaFoldDB" id="A0A916WFW1"/>
<name>A0A916WFW1_9HYPH</name>
<dbReference type="EMBL" id="BMHH01000007">
    <property type="protein sequence ID" value="GGA93554.1"/>
    <property type="molecule type" value="Genomic_DNA"/>
</dbReference>
<evidence type="ECO:0000313" key="3">
    <source>
        <dbReference type="Proteomes" id="UP000646478"/>
    </source>
</evidence>
<gene>
    <name evidence="2" type="ORF">GCM10011491_22170</name>
</gene>
<reference evidence="2" key="1">
    <citation type="journal article" date="2014" name="Int. J. Syst. Evol. Microbiol.">
        <title>Complete genome sequence of Corynebacterium casei LMG S-19264T (=DSM 44701T), isolated from a smear-ripened cheese.</title>
        <authorList>
            <consortium name="US DOE Joint Genome Institute (JGI-PGF)"/>
            <person name="Walter F."/>
            <person name="Albersmeier A."/>
            <person name="Kalinowski J."/>
            <person name="Ruckert C."/>
        </authorList>
    </citation>
    <scope>NUCLEOTIDE SEQUENCE</scope>
    <source>
        <strain evidence="2">CGMCC 1.15082</strain>
    </source>
</reference>
<dbReference type="Proteomes" id="UP000646478">
    <property type="component" value="Unassembled WGS sequence"/>
</dbReference>
<proteinExistence type="predicted"/>
<organism evidence="2 3">
    <name type="scientific">Brucella endophytica</name>
    <dbReference type="NCBI Taxonomy" id="1963359"/>
    <lineage>
        <taxon>Bacteria</taxon>
        <taxon>Pseudomonadati</taxon>
        <taxon>Pseudomonadota</taxon>
        <taxon>Alphaproteobacteria</taxon>
        <taxon>Hyphomicrobiales</taxon>
        <taxon>Brucellaceae</taxon>
        <taxon>Brucella/Ochrobactrum group</taxon>
        <taxon>Brucella</taxon>
    </lineage>
</organism>
<protein>
    <submittedName>
        <fullName evidence="2">Uncharacterized protein</fullName>
    </submittedName>
</protein>
<keyword evidence="3" id="KW-1185">Reference proteome</keyword>
<comment type="caution">
    <text evidence="2">The sequence shown here is derived from an EMBL/GenBank/DDBJ whole genome shotgun (WGS) entry which is preliminary data.</text>
</comment>
<accession>A0A916WFW1</accession>
<evidence type="ECO:0000256" key="1">
    <source>
        <dbReference type="SAM" id="MobiDB-lite"/>
    </source>
</evidence>